<reference evidence="1" key="1">
    <citation type="submission" date="2022-11" db="EMBL/GenBank/DDBJ databases">
        <title>Genome Sequence of Cubamyces cubensis.</title>
        <authorList>
            <person name="Buettner E."/>
        </authorList>
    </citation>
    <scope>NUCLEOTIDE SEQUENCE</scope>
    <source>
        <strain evidence="1">MPL-01</strain>
    </source>
</reference>
<name>A0AAD7TG46_9APHY</name>
<protein>
    <submittedName>
        <fullName evidence="1">Uncharacterized protein</fullName>
    </submittedName>
</protein>
<dbReference type="EMBL" id="JAPEVG010000703">
    <property type="protein sequence ID" value="KAJ8456306.1"/>
    <property type="molecule type" value="Genomic_DNA"/>
</dbReference>
<dbReference type="AlphaFoldDB" id="A0AAD7TG46"/>
<sequence length="207" mass="23599">MLAHSLPVSGVDLTVFHDREAFPRYRPSRTRQRLAQTEAPAIPAGPALTDEDMMEIDDGELPMPEEYMPAHARDSLHAQIAEHFTQVLKDLCYRVHLESGDSMTVSNSSHAPDFRRKEMRDLTADLCLSYLKTKRTFTKPDFMGSFLLSRGMRGWKKGQDWSPKMWEMVLDALEDVGRKFNEGAILSSVSAVRPHVKEVWDAKLRPL</sequence>
<organism evidence="1 2">
    <name type="scientific">Trametes cubensis</name>
    <dbReference type="NCBI Taxonomy" id="1111947"/>
    <lineage>
        <taxon>Eukaryota</taxon>
        <taxon>Fungi</taxon>
        <taxon>Dikarya</taxon>
        <taxon>Basidiomycota</taxon>
        <taxon>Agaricomycotina</taxon>
        <taxon>Agaricomycetes</taxon>
        <taxon>Polyporales</taxon>
        <taxon>Polyporaceae</taxon>
        <taxon>Trametes</taxon>
    </lineage>
</organism>
<evidence type="ECO:0000313" key="1">
    <source>
        <dbReference type="EMBL" id="KAJ8456306.1"/>
    </source>
</evidence>
<gene>
    <name evidence="1" type="ORF">ONZ51_g12203</name>
</gene>
<proteinExistence type="predicted"/>
<keyword evidence="2" id="KW-1185">Reference proteome</keyword>
<evidence type="ECO:0000313" key="2">
    <source>
        <dbReference type="Proteomes" id="UP001215151"/>
    </source>
</evidence>
<accession>A0AAD7TG46</accession>
<comment type="caution">
    <text evidence="1">The sequence shown here is derived from an EMBL/GenBank/DDBJ whole genome shotgun (WGS) entry which is preliminary data.</text>
</comment>
<dbReference type="Proteomes" id="UP001215151">
    <property type="component" value="Unassembled WGS sequence"/>
</dbReference>